<feature type="region of interest" description="Disordered" evidence="1">
    <location>
        <begin position="643"/>
        <end position="670"/>
    </location>
</feature>
<dbReference type="SUPFAM" id="SSF110221">
    <property type="entry name" value="AbfB domain"/>
    <property type="match status" value="1"/>
</dbReference>
<comment type="caution">
    <text evidence="3">The sequence shown here is derived from an EMBL/GenBank/DDBJ whole genome shotgun (WGS) entry which is preliminary data.</text>
</comment>
<dbReference type="AlphaFoldDB" id="K0REG9"/>
<evidence type="ECO:0000259" key="2">
    <source>
        <dbReference type="Pfam" id="PF05270"/>
    </source>
</evidence>
<dbReference type="InterPro" id="IPR007934">
    <property type="entry name" value="AbfB_ABD"/>
</dbReference>
<dbReference type="InterPro" id="IPR036195">
    <property type="entry name" value="AbfB_ABD_sf"/>
</dbReference>
<evidence type="ECO:0000256" key="1">
    <source>
        <dbReference type="SAM" id="MobiDB-lite"/>
    </source>
</evidence>
<feature type="compositionally biased region" description="Polar residues" evidence="1">
    <location>
        <begin position="355"/>
        <end position="367"/>
    </location>
</feature>
<evidence type="ECO:0000313" key="3">
    <source>
        <dbReference type="EMBL" id="EJK52108.1"/>
    </source>
</evidence>
<feature type="domain" description="Alpha-L-arabinofuranosidase B arabinose-binding" evidence="2">
    <location>
        <begin position="583"/>
        <end position="643"/>
    </location>
</feature>
<dbReference type="EMBL" id="AGNL01040404">
    <property type="protein sequence ID" value="EJK52108.1"/>
    <property type="molecule type" value="Genomic_DNA"/>
</dbReference>
<feature type="compositionally biased region" description="Low complexity" evidence="1">
    <location>
        <begin position="368"/>
        <end position="379"/>
    </location>
</feature>
<dbReference type="Proteomes" id="UP000266841">
    <property type="component" value="Unassembled WGS sequence"/>
</dbReference>
<feature type="region of interest" description="Disordered" evidence="1">
    <location>
        <begin position="355"/>
        <end position="392"/>
    </location>
</feature>
<keyword evidence="4" id="KW-1185">Reference proteome</keyword>
<accession>K0REG9</accession>
<feature type="compositionally biased region" description="Basic and acidic residues" evidence="1">
    <location>
        <begin position="660"/>
        <end position="670"/>
    </location>
</feature>
<dbReference type="GO" id="GO:0046373">
    <property type="term" value="P:L-arabinose metabolic process"/>
    <property type="evidence" value="ECO:0007669"/>
    <property type="project" value="InterPro"/>
</dbReference>
<dbReference type="GO" id="GO:0046556">
    <property type="term" value="F:alpha-L-arabinofuranosidase activity"/>
    <property type="evidence" value="ECO:0007669"/>
    <property type="project" value="InterPro"/>
</dbReference>
<proteinExistence type="predicted"/>
<organism evidence="3 4">
    <name type="scientific">Thalassiosira oceanica</name>
    <name type="common">Marine diatom</name>
    <dbReference type="NCBI Taxonomy" id="159749"/>
    <lineage>
        <taxon>Eukaryota</taxon>
        <taxon>Sar</taxon>
        <taxon>Stramenopiles</taxon>
        <taxon>Ochrophyta</taxon>
        <taxon>Bacillariophyta</taxon>
        <taxon>Coscinodiscophyceae</taxon>
        <taxon>Thalassiosirophycidae</taxon>
        <taxon>Thalassiosirales</taxon>
        <taxon>Thalassiosiraceae</taxon>
        <taxon>Thalassiosira</taxon>
    </lineage>
</organism>
<dbReference type="Gene3D" id="2.80.10.50">
    <property type="match status" value="1"/>
</dbReference>
<evidence type="ECO:0000313" key="4">
    <source>
        <dbReference type="Proteomes" id="UP000266841"/>
    </source>
</evidence>
<feature type="region of interest" description="Disordered" evidence="1">
    <location>
        <begin position="433"/>
        <end position="462"/>
    </location>
</feature>
<name>K0REG9_THAOC</name>
<dbReference type="Pfam" id="PF05270">
    <property type="entry name" value="AbfB"/>
    <property type="match status" value="1"/>
</dbReference>
<sequence length="670" mass="72863">MVSYLQYDIPEAVSSMSSMGRFTSNSMTKKFTIPSRALFGRRVDIFPVEIALQVLSTIPDSQGGPMVRQQIYRSEDALKTRGLPLDEPRKYGEHSYREYSLFVLDGFRNEGKFAEEELSLDVKELIRQRKMIEDPESASMERNLTLHTSYLGNALDRNVGVGACVIACVMEGGIDETQSKKHNGEESVGIGDDAGDGAEVSVDHESIGLDNAIKVKEEVSECVMERGWEDWRMRFGIGIFETETLQAGDAIARKGALPPEWEMDVSSSSSSSGDSEVTSKTLRWALNDDEESDASQRYEFDLKLVEGDESDNDGSTATPKSRQSAKLYIRSGISTIASTQSSASANWLDYRSKGSKTSSFCSDTVTRSSSCTSAGSAGSKRSHEELGSECGSLRRSVKRMTIDRALSSSFDCGLIVGFGKRPTRPVTKLGDELIAGFGGSDDEQDAHAEDPEAEASGGSSSWFVESLRRRRDNAANAIARVAPGPAPTQAPTPDASKQYVAFESLLHPGLYIRSFVDGSIERATGRPTARLALGREEGDGSNFGFRTAVHDGACDSRLLQSESDPNLFWSLGGGGTVRLGSRARASRYLVRPGLSGDAGSVSFESADLPGRYLARHCLRPDLVVAERDGEASFAIRSSFMPTDLGGRRSAGSVSNRRRASWSEEEKLTRR</sequence>
<gene>
    <name evidence="3" type="ORF">THAOC_28661</name>
</gene>
<protein>
    <recommendedName>
        <fullName evidence="2">Alpha-L-arabinofuranosidase B arabinose-binding domain-containing protein</fullName>
    </recommendedName>
</protein>
<reference evidence="3 4" key="1">
    <citation type="journal article" date="2012" name="Genome Biol.">
        <title>Genome and low-iron response of an oceanic diatom adapted to chronic iron limitation.</title>
        <authorList>
            <person name="Lommer M."/>
            <person name="Specht M."/>
            <person name="Roy A.S."/>
            <person name="Kraemer L."/>
            <person name="Andreson R."/>
            <person name="Gutowska M.A."/>
            <person name="Wolf J."/>
            <person name="Bergner S.V."/>
            <person name="Schilhabel M.B."/>
            <person name="Klostermeier U.C."/>
            <person name="Beiko R.G."/>
            <person name="Rosenstiel P."/>
            <person name="Hippler M."/>
            <person name="Laroche J."/>
        </authorList>
    </citation>
    <scope>NUCLEOTIDE SEQUENCE [LARGE SCALE GENOMIC DNA]</scope>
    <source>
        <strain evidence="3 4">CCMP1005</strain>
    </source>
</reference>
<feature type="region of interest" description="Disordered" evidence="1">
    <location>
        <begin position="258"/>
        <end position="277"/>
    </location>
</feature>